<evidence type="ECO:0000256" key="5">
    <source>
        <dbReference type="ARBA" id="ARBA00022741"/>
    </source>
</evidence>
<comment type="caution">
    <text evidence="12">The sequence shown here is derived from an EMBL/GenBank/DDBJ whole genome shotgun (WGS) entry which is preliminary data.</text>
</comment>
<keyword evidence="13" id="KW-1185">Reference proteome</keyword>
<keyword evidence="9 11" id="KW-0406">Ion transport</keyword>
<keyword evidence="3 11" id="KW-0633">Potassium transport</keyword>
<reference evidence="12 13" key="1">
    <citation type="submission" date="2018-01" db="EMBL/GenBank/DDBJ databases">
        <title>Genomic Encyclopedia of Type Strains, Phase III (KMG-III): the genomes of soil and plant-associated and newly described type strains.</title>
        <authorList>
            <person name="Whitman W."/>
        </authorList>
    </citation>
    <scope>NUCLEOTIDE SEQUENCE [LARGE SCALE GENOMIC DNA]</scope>
    <source>
        <strain evidence="12 13">HKI456</strain>
    </source>
</reference>
<keyword evidence="7 11" id="KW-0630">Potassium</keyword>
<protein>
    <recommendedName>
        <fullName evidence="11">Potassium-transporting ATPase KdpC subunit</fullName>
    </recommendedName>
    <alternativeName>
        <fullName evidence="11">ATP phosphohydrolase [potassium-transporting] C chain</fullName>
    </alternativeName>
    <alternativeName>
        <fullName evidence="11">Potassium-binding and translocating subunit C</fullName>
    </alternativeName>
    <alternativeName>
        <fullName evidence="11">Potassium-translocating ATPase C chain</fullName>
    </alternativeName>
</protein>
<evidence type="ECO:0000256" key="2">
    <source>
        <dbReference type="ARBA" id="ARBA00022475"/>
    </source>
</evidence>
<keyword evidence="10 11" id="KW-0472">Membrane</keyword>
<gene>
    <name evidence="11" type="primary">kdpC</name>
    <name evidence="12" type="ORF">B0O95_10625</name>
</gene>
<dbReference type="Proteomes" id="UP000243096">
    <property type="component" value="Unassembled WGS sequence"/>
</dbReference>
<evidence type="ECO:0000256" key="3">
    <source>
        <dbReference type="ARBA" id="ARBA00022538"/>
    </source>
</evidence>
<evidence type="ECO:0000256" key="6">
    <source>
        <dbReference type="ARBA" id="ARBA00022840"/>
    </source>
</evidence>
<organism evidence="12 13">
    <name type="scientific">Mycetohabitans endofungorum</name>
    <dbReference type="NCBI Taxonomy" id="417203"/>
    <lineage>
        <taxon>Bacteria</taxon>
        <taxon>Pseudomonadati</taxon>
        <taxon>Pseudomonadota</taxon>
        <taxon>Betaproteobacteria</taxon>
        <taxon>Burkholderiales</taxon>
        <taxon>Burkholderiaceae</taxon>
        <taxon>Mycetohabitans</taxon>
    </lineage>
</organism>
<dbReference type="GO" id="GO:0005886">
    <property type="term" value="C:plasma membrane"/>
    <property type="evidence" value="ECO:0007669"/>
    <property type="project" value="UniProtKB-SubCell"/>
</dbReference>
<dbReference type="AlphaFoldDB" id="A0A2P5KAA1"/>
<keyword evidence="5 11" id="KW-0547">Nucleotide-binding</keyword>
<dbReference type="EMBL" id="PRDW01000006">
    <property type="protein sequence ID" value="PPB83634.1"/>
    <property type="molecule type" value="Genomic_DNA"/>
</dbReference>
<keyword evidence="8 11" id="KW-1133">Transmembrane helix</keyword>
<evidence type="ECO:0000313" key="13">
    <source>
        <dbReference type="Proteomes" id="UP000243096"/>
    </source>
</evidence>
<dbReference type="GO" id="GO:0005524">
    <property type="term" value="F:ATP binding"/>
    <property type="evidence" value="ECO:0007669"/>
    <property type="project" value="UniProtKB-UniRule"/>
</dbReference>
<comment type="function">
    <text evidence="11">Part of the high-affinity ATP-driven potassium transport (or Kdp) system, which catalyzes the hydrolysis of ATP coupled with the electrogenic transport of potassium into the cytoplasm. This subunit acts as a catalytic chaperone that increases the ATP-binding affinity of the ATP-hydrolyzing subunit KdpB by the formation of a transient KdpB/KdpC/ATP ternary complex.</text>
</comment>
<sequence length="195" mass="20512">MIMNTLLRPVLVLFVALTVITGIVYPAAVTAIAQAVFPAQANGSLIEKNGKLIGSALIGQQFDRNDYFWGRLSATTPNPYNAQSSSGSNLGPTHPALADEVKGRLAALHKADPANTAPVPVDLVTSSGSGLDPDISPAAAAYQAPRVARARGLPQAQVDELIARNTTGRQFGLLGEPRVNVLKLNLALDEFKPVH</sequence>
<name>A0A2P5KAA1_9BURK</name>
<keyword evidence="2 11" id="KW-1003">Cell membrane</keyword>
<dbReference type="InterPro" id="IPR003820">
    <property type="entry name" value="KdpC"/>
</dbReference>
<evidence type="ECO:0000256" key="1">
    <source>
        <dbReference type="ARBA" id="ARBA00022448"/>
    </source>
</evidence>
<dbReference type="GO" id="GO:0008556">
    <property type="term" value="F:P-type potassium transmembrane transporter activity"/>
    <property type="evidence" value="ECO:0007669"/>
    <property type="project" value="InterPro"/>
</dbReference>
<evidence type="ECO:0000256" key="9">
    <source>
        <dbReference type="ARBA" id="ARBA00023065"/>
    </source>
</evidence>
<dbReference type="PIRSF" id="PIRSF001296">
    <property type="entry name" value="K_ATPase_KdpC"/>
    <property type="match status" value="1"/>
</dbReference>
<dbReference type="PANTHER" id="PTHR30042:SF2">
    <property type="entry name" value="POTASSIUM-TRANSPORTING ATPASE KDPC SUBUNIT"/>
    <property type="match status" value="1"/>
</dbReference>
<evidence type="ECO:0000256" key="7">
    <source>
        <dbReference type="ARBA" id="ARBA00022958"/>
    </source>
</evidence>
<evidence type="ECO:0000256" key="8">
    <source>
        <dbReference type="ARBA" id="ARBA00022989"/>
    </source>
</evidence>
<dbReference type="NCBIfam" id="NF001454">
    <property type="entry name" value="PRK00315.1"/>
    <property type="match status" value="1"/>
</dbReference>
<comment type="similarity">
    <text evidence="11">Belongs to the KdpC family.</text>
</comment>
<comment type="subcellular location">
    <subcellularLocation>
        <location evidence="11">Cell membrane</location>
        <topology evidence="11">Single-pass membrane protein</topology>
    </subcellularLocation>
</comment>
<evidence type="ECO:0000256" key="10">
    <source>
        <dbReference type="ARBA" id="ARBA00023136"/>
    </source>
</evidence>
<dbReference type="PANTHER" id="PTHR30042">
    <property type="entry name" value="POTASSIUM-TRANSPORTING ATPASE C CHAIN"/>
    <property type="match status" value="1"/>
</dbReference>
<dbReference type="Pfam" id="PF02669">
    <property type="entry name" value="KdpC"/>
    <property type="match status" value="1"/>
</dbReference>
<accession>A0A2P5KAA1</accession>
<evidence type="ECO:0000256" key="4">
    <source>
        <dbReference type="ARBA" id="ARBA00022692"/>
    </source>
</evidence>
<keyword evidence="6 11" id="KW-0067">ATP-binding</keyword>
<keyword evidence="1 11" id="KW-0813">Transport</keyword>
<dbReference type="NCBIfam" id="TIGR00681">
    <property type="entry name" value="kdpC"/>
    <property type="match status" value="1"/>
</dbReference>
<comment type="subunit">
    <text evidence="11">The system is composed of three essential subunits: KdpA, KdpB and KdpC.</text>
</comment>
<evidence type="ECO:0000256" key="11">
    <source>
        <dbReference type="HAMAP-Rule" id="MF_00276"/>
    </source>
</evidence>
<dbReference type="HAMAP" id="MF_00276">
    <property type="entry name" value="KdpC"/>
    <property type="match status" value="1"/>
</dbReference>
<keyword evidence="4 11" id="KW-0812">Transmembrane</keyword>
<evidence type="ECO:0000313" key="12">
    <source>
        <dbReference type="EMBL" id="PPB83634.1"/>
    </source>
</evidence>
<proteinExistence type="inferred from homology"/>